<proteinExistence type="predicted"/>
<reference evidence="1" key="1">
    <citation type="submission" date="2007-04" db="EMBL/GenBank/DDBJ databases">
        <authorList>
            <consortium name="The Broad Institute Genome Sequencing Platform"/>
            <person name="Birren B."/>
            <person name="Lander E."/>
            <person name="Galagan J."/>
            <person name="Nusbaum C."/>
            <person name="Devon K."/>
            <person name="Ma L.-J."/>
            <person name="Jaffe D."/>
            <person name="Butler J."/>
            <person name="Alvarez P."/>
            <person name="Gnerre S."/>
            <person name="Grabherr M."/>
            <person name="Kleber M."/>
            <person name="Mauceli E."/>
            <person name="Brockman W."/>
            <person name="MacCallum I.A."/>
            <person name="Young S."/>
            <person name="LaButti K."/>
            <person name="DeCaprio D."/>
            <person name="Crawford M."/>
            <person name="Koehrsen M."/>
            <person name="Engels R."/>
            <person name="Montgomery P."/>
            <person name="Pearson M."/>
            <person name="Howarth C."/>
            <person name="Larson L."/>
            <person name="White J."/>
            <person name="O'Leary S."/>
            <person name="Kodira C."/>
            <person name="Zeng Q."/>
            <person name="Yandava C."/>
            <person name="Alvarado L."/>
            <person name="Kistler C."/>
            <person name="Shim W.-B."/>
            <person name="Kang S."/>
            <person name="Woloshuk C."/>
        </authorList>
    </citation>
    <scope>NUCLEOTIDE SEQUENCE</scope>
    <source>
        <strain evidence="1">4287</strain>
    </source>
</reference>
<dbReference type="KEGG" id="fox:FOXG_18769"/>
<sequence length="70" mass="7716">MSGRSHRHPSNFPPTFIGFRRDWESACGIVLCTYLPTLTYCEHSCCFQSNCSFANNSKLAAATVVLAVSL</sequence>
<evidence type="ECO:0000313" key="1">
    <source>
        <dbReference type="EMBL" id="KNB00752.1"/>
    </source>
</evidence>
<dbReference type="VEuPathDB" id="FungiDB:FOXG_18769"/>
<name>A0A0J9WJR7_FUSO4</name>
<dbReference type="RefSeq" id="XP_018238797.1">
    <property type="nucleotide sequence ID" value="XM_018398908.1"/>
</dbReference>
<dbReference type="GeneID" id="28959475"/>
<organism evidence="1 2">
    <name type="scientific">Fusarium oxysporum f. sp. lycopersici (strain 4287 / CBS 123668 / FGSC 9935 / NRRL 34936)</name>
    <name type="common">Fusarium vascular wilt of tomato</name>
    <dbReference type="NCBI Taxonomy" id="426428"/>
    <lineage>
        <taxon>Eukaryota</taxon>
        <taxon>Fungi</taxon>
        <taxon>Dikarya</taxon>
        <taxon>Ascomycota</taxon>
        <taxon>Pezizomycotina</taxon>
        <taxon>Sordariomycetes</taxon>
        <taxon>Hypocreomycetidae</taxon>
        <taxon>Hypocreales</taxon>
        <taxon>Nectriaceae</taxon>
        <taxon>Fusarium</taxon>
        <taxon>Fusarium oxysporum species complex</taxon>
    </lineage>
</organism>
<reference evidence="1" key="2">
    <citation type="journal article" date="2010" name="Nature">
        <title>Comparative genomics reveals mobile pathogenicity chromosomes in Fusarium.</title>
        <authorList>
            <person name="Ma L.J."/>
            <person name="van der Does H.C."/>
            <person name="Borkovich K.A."/>
            <person name="Coleman J.J."/>
            <person name="Daboussi M.J."/>
            <person name="Di Pietro A."/>
            <person name="Dufresne M."/>
            <person name="Freitag M."/>
            <person name="Grabherr M."/>
            <person name="Henrissat B."/>
            <person name="Houterman P.M."/>
            <person name="Kang S."/>
            <person name="Shim W.B."/>
            <person name="Woloshuk C."/>
            <person name="Xie X."/>
            <person name="Xu J.R."/>
            <person name="Antoniw J."/>
            <person name="Baker S.E."/>
            <person name="Bluhm B.H."/>
            <person name="Breakspear A."/>
            <person name="Brown D.W."/>
            <person name="Butchko R.A."/>
            <person name="Chapman S."/>
            <person name="Coulson R."/>
            <person name="Coutinho P.M."/>
            <person name="Danchin E.G."/>
            <person name="Diener A."/>
            <person name="Gale L.R."/>
            <person name="Gardiner D.M."/>
            <person name="Goff S."/>
            <person name="Hammond-Kosack K.E."/>
            <person name="Hilburn K."/>
            <person name="Hua-Van A."/>
            <person name="Jonkers W."/>
            <person name="Kazan K."/>
            <person name="Kodira C.D."/>
            <person name="Koehrsen M."/>
            <person name="Kumar L."/>
            <person name="Lee Y.H."/>
            <person name="Li L."/>
            <person name="Manners J.M."/>
            <person name="Miranda-Saavedra D."/>
            <person name="Mukherjee M."/>
            <person name="Park G."/>
            <person name="Park J."/>
            <person name="Park S.Y."/>
            <person name="Proctor R.H."/>
            <person name="Regev A."/>
            <person name="Ruiz-Roldan M.C."/>
            <person name="Sain D."/>
            <person name="Sakthikumar S."/>
            <person name="Sykes S."/>
            <person name="Schwartz D.C."/>
            <person name="Turgeon B.G."/>
            <person name="Wapinski I."/>
            <person name="Yoder O."/>
            <person name="Young S."/>
            <person name="Zeng Q."/>
            <person name="Zhou S."/>
            <person name="Galagan J."/>
            <person name="Cuomo C.A."/>
            <person name="Kistler H.C."/>
            <person name="Rep M."/>
        </authorList>
    </citation>
    <scope>NUCLEOTIDE SEQUENCE [LARGE SCALE GENOMIC DNA]</scope>
    <source>
        <strain evidence="1">4287</strain>
    </source>
</reference>
<dbReference type="Proteomes" id="UP000009097">
    <property type="component" value="Unassembled WGS sequence"/>
</dbReference>
<accession>A0A0J9WJR7</accession>
<dbReference type="AlphaFoldDB" id="A0A0J9WJR7"/>
<protein>
    <submittedName>
        <fullName evidence="1">Uncharacterized protein</fullName>
    </submittedName>
</protein>
<evidence type="ECO:0000313" key="2">
    <source>
        <dbReference type="Proteomes" id="UP000009097"/>
    </source>
</evidence>
<gene>
    <name evidence="1" type="ORF">FOXG_18769</name>
</gene>
<dbReference type="EMBL" id="DS231699">
    <property type="protein sequence ID" value="KNB00752.1"/>
    <property type="molecule type" value="Genomic_DNA"/>
</dbReference>